<evidence type="ECO:0000259" key="7">
    <source>
        <dbReference type="PROSITE" id="PS50011"/>
    </source>
</evidence>
<dbReference type="Gene3D" id="1.10.510.10">
    <property type="entry name" value="Transferase(Phosphotransferase) domain 1"/>
    <property type="match status" value="1"/>
</dbReference>
<dbReference type="SMART" id="SM00220">
    <property type="entry name" value="S_TKc"/>
    <property type="match status" value="1"/>
</dbReference>
<evidence type="ECO:0000256" key="3">
    <source>
        <dbReference type="ARBA" id="ARBA00022741"/>
    </source>
</evidence>
<dbReference type="PROSITE" id="PS50011">
    <property type="entry name" value="PROTEIN_KINASE_DOM"/>
    <property type="match status" value="1"/>
</dbReference>
<evidence type="ECO:0000313" key="9">
    <source>
        <dbReference type="Proteomes" id="UP001244341"/>
    </source>
</evidence>
<feature type="domain" description="Protein kinase" evidence="7">
    <location>
        <begin position="126"/>
        <end position="391"/>
    </location>
</feature>
<feature type="compositionally biased region" description="Polar residues" evidence="6">
    <location>
        <begin position="478"/>
        <end position="489"/>
    </location>
</feature>
<feature type="compositionally biased region" description="Polar residues" evidence="6">
    <location>
        <begin position="33"/>
        <end position="42"/>
    </location>
</feature>
<dbReference type="PROSITE" id="PS00108">
    <property type="entry name" value="PROTEIN_KINASE_ST"/>
    <property type="match status" value="1"/>
</dbReference>
<accession>A0ABY8ULI7</accession>
<dbReference type="Pfam" id="PF00069">
    <property type="entry name" value="Pkinase"/>
    <property type="match status" value="1"/>
</dbReference>
<keyword evidence="1" id="KW-0723">Serine/threonine-protein kinase</keyword>
<feature type="compositionally biased region" description="Low complexity" evidence="6">
    <location>
        <begin position="85"/>
        <end position="96"/>
    </location>
</feature>
<keyword evidence="4" id="KW-0418">Kinase</keyword>
<dbReference type="InterPro" id="IPR011009">
    <property type="entry name" value="Kinase-like_dom_sf"/>
</dbReference>
<evidence type="ECO:0000256" key="2">
    <source>
        <dbReference type="ARBA" id="ARBA00022679"/>
    </source>
</evidence>
<evidence type="ECO:0000313" key="8">
    <source>
        <dbReference type="EMBL" id="WIA22225.1"/>
    </source>
</evidence>
<organism evidence="8 9">
    <name type="scientific">Tetradesmus obliquus</name>
    <name type="common">Green alga</name>
    <name type="synonym">Acutodesmus obliquus</name>
    <dbReference type="NCBI Taxonomy" id="3088"/>
    <lineage>
        <taxon>Eukaryota</taxon>
        <taxon>Viridiplantae</taxon>
        <taxon>Chlorophyta</taxon>
        <taxon>core chlorophytes</taxon>
        <taxon>Chlorophyceae</taxon>
        <taxon>CS clade</taxon>
        <taxon>Sphaeropleales</taxon>
        <taxon>Scenedesmaceae</taxon>
        <taxon>Tetradesmus</taxon>
    </lineage>
</organism>
<keyword evidence="2" id="KW-0808">Transferase</keyword>
<keyword evidence="3" id="KW-0547">Nucleotide-binding</keyword>
<feature type="region of interest" description="Disordered" evidence="6">
    <location>
        <begin position="475"/>
        <end position="497"/>
    </location>
</feature>
<dbReference type="EMBL" id="CP126221">
    <property type="protein sequence ID" value="WIA22225.1"/>
    <property type="molecule type" value="Genomic_DNA"/>
</dbReference>
<evidence type="ECO:0000256" key="1">
    <source>
        <dbReference type="ARBA" id="ARBA00022527"/>
    </source>
</evidence>
<dbReference type="SUPFAM" id="SSF56112">
    <property type="entry name" value="Protein kinase-like (PK-like)"/>
    <property type="match status" value="1"/>
</dbReference>
<feature type="region of interest" description="Disordered" evidence="6">
    <location>
        <begin position="1"/>
        <end position="104"/>
    </location>
</feature>
<protein>
    <recommendedName>
        <fullName evidence="7">Protein kinase domain-containing protein</fullName>
    </recommendedName>
</protein>
<dbReference type="InterPro" id="IPR000719">
    <property type="entry name" value="Prot_kinase_dom"/>
</dbReference>
<dbReference type="Proteomes" id="UP001244341">
    <property type="component" value="Chromosome 14b"/>
</dbReference>
<keyword evidence="9" id="KW-1185">Reference proteome</keyword>
<reference evidence="8 9" key="1">
    <citation type="submission" date="2023-05" db="EMBL/GenBank/DDBJ databases">
        <title>A 100% complete, gapless, phased diploid assembly of the Scenedesmus obliquus UTEX 3031 genome.</title>
        <authorList>
            <person name="Biondi T.C."/>
            <person name="Hanschen E.R."/>
            <person name="Kwon T."/>
            <person name="Eng W."/>
            <person name="Kruse C.P.S."/>
            <person name="Koehler S.I."/>
            <person name="Kunde Y."/>
            <person name="Gleasner C.D."/>
            <person name="You Mak K.T."/>
            <person name="Polle J."/>
            <person name="Hovde B.T."/>
            <person name="Starkenburg S.R."/>
        </authorList>
    </citation>
    <scope>NUCLEOTIDE SEQUENCE [LARGE SCALE GENOMIC DNA]</scope>
    <source>
        <strain evidence="8 9">DOE0152z</strain>
    </source>
</reference>
<evidence type="ECO:0000256" key="5">
    <source>
        <dbReference type="ARBA" id="ARBA00022840"/>
    </source>
</evidence>
<dbReference type="PANTHER" id="PTHR24350">
    <property type="entry name" value="SERINE/THREONINE-PROTEIN KINASE IAL-RELATED"/>
    <property type="match status" value="1"/>
</dbReference>
<feature type="compositionally biased region" description="Polar residues" evidence="6">
    <location>
        <begin position="75"/>
        <end position="84"/>
    </location>
</feature>
<name>A0ABY8ULI7_TETOB</name>
<dbReference type="InterPro" id="IPR030616">
    <property type="entry name" value="Aur-like"/>
</dbReference>
<keyword evidence="5" id="KW-0067">ATP-binding</keyword>
<dbReference type="InterPro" id="IPR008271">
    <property type="entry name" value="Ser/Thr_kinase_AS"/>
</dbReference>
<gene>
    <name evidence="8" type="ORF">OEZ85_004553</name>
</gene>
<evidence type="ECO:0000256" key="6">
    <source>
        <dbReference type="SAM" id="MobiDB-lite"/>
    </source>
</evidence>
<evidence type="ECO:0000256" key="4">
    <source>
        <dbReference type="ARBA" id="ARBA00022777"/>
    </source>
</evidence>
<feature type="compositionally biased region" description="Low complexity" evidence="6">
    <location>
        <begin position="43"/>
        <end position="53"/>
    </location>
</feature>
<proteinExistence type="predicted"/>
<feature type="compositionally biased region" description="Low complexity" evidence="6">
    <location>
        <begin position="63"/>
        <end position="72"/>
    </location>
</feature>
<sequence>MIEAHETRPKGTFSNSGRQRAQDEAATTAAAGTSMSFTPENPATSSFAAATSSGHQGHMGVLQQQQTQQCAQDTALHNMSDTSEQQQQQLNVQQQQPAPDNESSVIAVAEHCPAAMLKDTWSLAAFDIRAKLYAGHISSVYRAVDRKSGITVGLKLYRRTMLNDMERHQIAREIWLHIQLNHPSIIALYAAWKDKDYIYLVLEWAPEGNVFTFLQQSGGRLPEGVVVPMILEPTMSALNYIHELGMIHRDVKPENILLTTSYQIKLADFGLSIHSSYEVANTRLGTIDYLSPEILDCPVKQHPQDHKQNPQKWYTCKVDVWSIGVLAYELLVGRTPFEARTPQETLYKIKTQEVSYPAELSEGAADFIRAALVRNPEQRASLQDLLQHPWLLRHKRSATGPHMRGRTQTQSEVAMHCFGLAEARSHASSGNMKPAPCISSADGAHNSCPQVLHSQMSAPAGQLQAAAAGEAYHIPSFHQPSPLGQQQRKQPAAAGSGLGAMATGAVGAGDAYANQQLLPAGFVMVQTQQMQDGDMEVDAAH</sequence>